<feature type="transmembrane region" description="Helical" evidence="1">
    <location>
        <begin position="73"/>
        <end position="98"/>
    </location>
</feature>
<reference evidence="2" key="1">
    <citation type="submission" date="2023-03" db="EMBL/GenBank/DDBJ databases">
        <title>Selenobaculum gbiensis gen. nov. sp. nov., a new bacterium isolated from the gut microbiota of IBD patient.</title>
        <authorList>
            <person name="Yeo S."/>
            <person name="Park H."/>
            <person name="Huh C.S."/>
        </authorList>
    </citation>
    <scope>NUCLEOTIDE SEQUENCE</scope>
    <source>
        <strain evidence="2">ICN-92133</strain>
    </source>
</reference>
<organism evidence="2 3">
    <name type="scientific">Selenobaculum gibii</name>
    <dbReference type="NCBI Taxonomy" id="3054208"/>
    <lineage>
        <taxon>Bacteria</taxon>
        <taxon>Bacillati</taxon>
        <taxon>Bacillota</taxon>
        <taxon>Negativicutes</taxon>
        <taxon>Selenomonadales</taxon>
        <taxon>Selenomonadaceae</taxon>
        <taxon>Selenobaculum</taxon>
    </lineage>
</organism>
<evidence type="ECO:0000256" key="1">
    <source>
        <dbReference type="SAM" id="Phobius"/>
    </source>
</evidence>
<feature type="transmembrane region" description="Helical" evidence="1">
    <location>
        <begin position="41"/>
        <end position="61"/>
    </location>
</feature>
<dbReference type="RefSeq" id="WP_147667324.1">
    <property type="nucleotide sequence ID" value="NZ_CP120678.1"/>
</dbReference>
<protein>
    <submittedName>
        <fullName evidence="2">Energy-coupled thiamine transporter ThiT</fullName>
    </submittedName>
</protein>
<name>A0A9Y2AIX6_9FIRM</name>
<gene>
    <name evidence="2" type="primary">thiT</name>
    <name evidence="2" type="ORF">P3F81_00670</name>
</gene>
<feature type="transmembrane region" description="Helical" evidence="1">
    <location>
        <begin position="110"/>
        <end position="129"/>
    </location>
</feature>
<dbReference type="Proteomes" id="UP001243623">
    <property type="component" value="Chromosome"/>
</dbReference>
<evidence type="ECO:0000313" key="2">
    <source>
        <dbReference type="EMBL" id="WIW70871.1"/>
    </source>
</evidence>
<dbReference type="AlphaFoldDB" id="A0A9Y2AIX6"/>
<keyword evidence="1" id="KW-1133">Transmembrane helix</keyword>
<keyword evidence="1" id="KW-0472">Membrane</keyword>
<dbReference type="NCBIfam" id="TIGR02357">
    <property type="entry name" value="ECF_ThiT_YuaJ"/>
    <property type="match status" value="1"/>
</dbReference>
<proteinExistence type="predicted"/>
<accession>A0A9Y2AIX6</accession>
<dbReference type="GO" id="GO:0015234">
    <property type="term" value="F:thiamine transmembrane transporter activity"/>
    <property type="evidence" value="ECO:0007669"/>
    <property type="project" value="InterPro"/>
</dbReference>
<sequence length="202" mass="22723">MFKNFLELASHPTSIFALLGIAILLFALFRIKKIQLTPKLITHMGLMISLAFILHQIRIYHMPQGGSITLGSMVPLLFLAFCYGPGIGFLAGFLYGVINLLFNPYILHPVQVLFDYPLPYMAIGLAGYFPNRLFLSTTLAIIGRFICHFISGIVFFASYAPEGTSPYFYAFIFNASYLFPELIITLILLKLLPLKNLMQQAK</sequence>
<evidence type="ECO:0000313" key="3">
    <source>
        <dbReference type="Proteomes" id="UP001243623"/>
    </source>
</evidence>
<dbReference type="Gene3D" id="1.10.1760.20">
    <property type="match status" value="1"/>
</dbReference>
<dbReference type="InterPro" id="IPR012651">
    <property type="entry name" value="Thia_Transptr_ThiT"/>
</dbReference>
<feature type="transmembrane region" description="Helical" evidence="1">
    <location>
        <begin position="167"/>
        <end position="192"/>
    </location>
</feature>
<dbReference type="GO" id="GO:0005886">
    <property type="term" value="C:plasma membrane"/>
    <property type="evidence" value="ECO:0007669"/>
    <property type="project" value="InterPro"/>
</dbReference>
<feature type="transmembrane region" description="Helical" evidence="1">
    <location>
        <begin position="12"/>
        <end position="29"/>
    </location>
</feature>
<dbReference type="EMBL" id="CP120678">
    <property type="protein sequence ID" value="WIW70871.1"/>
    <property type="molecule type" value="Genomic_DNA"/>
</dbReference>
<keyword evidence="1" id="KW-0812">Transmembrane</keyword>
<keyword evidence="3" id="KW-1185">Reference proteome</keyword>
<dbReference type="KEGG" id="sgbi:P3F81_00670"/>
<feature type="transmembrane region" description="Helical" evidence="1">
    <location>
        <begin position="141"/>
        <end position="161"/>
    </location>
</feature>
<dbReference type="Pfam" id="PF09515">
    <property type="entry name" value="Thia_YuaJ"/>
    <property type="match status" value="1"/>
</dbReference>